<protein>
    <submittedName>
        <fullName evidence="7">PARP14</fullName>
    </submittedName>
</protein>
<evidence type="ECO:0000259" key="6">
    <source>
        <dbReference type="Pfam" id="PF01661"/>
    </source>
</evidence>
<evidence type="ECO:0000313" key="8">
    <source>
        <dbReference type="Proteomes" id="UP000593567"/>
    </source>
</evidence>
<dbReference type="GO" id="GO:0005634">
    <property type="term" value="C:nucleus"/>
    <property type="evidence" value="ECO:0007669"/>
    <property type="project" value="UniProtKB-SubCell"/>
</dbReference>
<dbReference type="InterPro" id="IPR002589">
    <property type="entry name" value="Macro_dom"/>
</dbReference>
<proteinExistence type="predicted"/>
<dbReference type="AlphaFoldDB" id="A0A7J7JCZ2"/>
<name>A0A7J7JCZ2_BUGNE</name>
<evidence type="ECO:0000256" key="1">
    <source>
        <dbReference type="ARBA" id="ARBA00004123"/>
    </source>
</evidence>
<evidence type="ECO:0000256" key="2">
    <source>
        <dbReference type="ARBA" id="ARBA00022676"/>
    </source>
</evidence>
<dbReference type="PANTHER" id="PTHR14453:SF67">
    <property type="entry name" value="POLY [ADP-RIBOSE] POLYMERASE"/>
    <property type="match status" value="1"/>
</dbReference>
<comment type="caution">
    <text evidence="7">The sequence shown here is derived from an EMBL/GenBank/DDBJ whole genome shotgun (WGS) entry which is preliminary data.</text>
</comment>
<sequence length="392" mass="43909">MYQYIRLEVYKFPADCVAAELSYHFSCPPFSAKCKTPLNRMWNLKTCTFVLEFDYSDAEKIMKKPTQLLEVDDPGSKILISHWETHRSTQVLVTSEHELSLRMVRNYFKSFGDIDCVHQPLYVLGDYRIIVTFKQANGRLIALSRFCLLDAIKVTAQSSHQIGPAVTVKTLLLKDDDYCDKEPPLSNPRLEEVPASANQQAPVQPFAVQHALIPIPFVPPVSLQCCIQINNCVVRLIKGDLRKHAAEVLIHSKVQSSGSIAISTAPNLPARYLFCFCRASGNSGVSQLKYVEACLQQCNKMRVRSAAFPALGTGNYGMSAKLMSTVLTKGIVDYLHGQPHSSLEIIDIVIYDQHLLEDYATTMKKAVAITSALRYSGRRVHQVTKKTNLPQN</sequence>
<evidence type="ECO:0000256" key="4">
    <source>
        <dbReference type="ARBA" id="ARBA00023027"/>
    </source>
</evidence>
<dbReference type="GO" id="GO:0010629">
    <property type="term" value="P:negative regulation of gene expression"/>
    <property type="evidence" value="ECO:0007669"/>
    <property type="project" value="TreeGrafter"/>
</dbReference>
<dbReference type="InterPro" id="IPR052056">
    <property type="entry name" value="Mono-ARTD/PARP"/>
</dbReference>
<comment type="subcellular location">
    <subcellularLocation>
        <location evidence="1">Nucleus</location>
    </subcellularLocation>
</comment>
<keyword evidence="5" id="KW-0539">Nucleus</keyword>
<dbReference type="OrthoDB" id="6133115at2759"/>
<dbReference type="SUPFAM" id="SSF52949">
    <property type="entry name" value="Macro domain-like"/>
    <property type="match status" value="1"/>
</dbReference>
<keyword evidence="2" id="KW-0328">Glycosyltransferase</keyword>
<accession>A0A7J7JCZ2</accession>
<dbReference type="GO" id="GO:0016757">
    <property type="term" value="F:glycosyltransferase activity"/>
    <property type="evidence" value="ECO:0007669"/>
    <property type="project" value="UniProtKB-KW"/>
</dbReference>
<dbReference type="Pfam" id="PF01661">
    <property type="entry name" value="Macro"/>
    <property type="match status" value="1"/>
</dbReference>
<dbReference type="InterPro" id="IPR043472">
    <property type="entry name" value="Macro_dom-like"/>
</dbReference>
<organism evidence="7 8">
    <name type="scientific">Bugula neritina</name>
    <name type="common">Brown bryozoan</name>
    <name type="synonym">Sertularia neritina</name>
    <dbReference type="NCBI Taxonomy" id="10212"/>
    <lineage>
        <taxon>Eukaryota</taxon>
        <taxon>Metazoa</taxon>
        <taxon>Spiralia</taxon>
        <taxon>Lophotrochozoa</taxon>
        <taxon>Bryozoa</taxon>
        <taxon>Gymnolaemata</taxon>
        <taxon>Cheilostomatida</taxon>
        <taxon>Flustrina</taxon>
        <taxon>Buguloidea</taxon>
        <taxon>Bugulidae</taxon>
        <taxon>Bugula</taxon>
    </lineage>
</organism>
<dbReference type="Proteomes" id="UP000593567">
    <property type="component" value="Unassembled WGS sequence"/>
</dbReference>
<evidence type="ECO:0000313" key="7">
    <source>
        <dbReference type="EMBL" id="KAF6023975.1"/>
    </source>
</evidence>
<dbReference type="GO" id="GO:0003714">
    <property type="term" value="F:transcription corepressor activity"/>
    <property type="evidence" value="ECO:0007669"/>
    <property type="project" value="TreeGrafter"/>
</dbReference>
<evidence type="ECO:0000256" key="5">
    <source>
        <dbReference type="ARBA" id="ARBA00023242"/>
    </source>
</evidence>
<feature type="domain" description="Macro" evidence="6">
    <location>
        <begin position="251"/>
        <end position="321"/>
    </location>
</feature>
<dbReference type="Gene3D" id="3.40.220.10">
    <property type="entry name" value="Leucine Aminopeptidase, subunit E, domain 1"/>
    <property type="match status" value="1"/>
</dbReference>
<keyword evidence="4" id="KW-0520">NAD</keyword>
<dbReference type="PANTHER" id="PTHR14453">
    <property type="entry name" value="PARP/ZINC FINGER CCCH TYPE DOMAIN CONTAINING PROTEIN"/>
    <property type="match status" value="1"/>
</dbReference>
<reference evidence="7" key="1">
    <citation type="submission" date="2020-06" db="EMBL/GenBank/DDBJ databases">
        <title>Draft genome of Bugula neritina, a colonial animal packing powerful symbionts and potential medicines.</title>
        <authorList>
            <person name="Rayko M."/>
        </authorList>
    </citation>
    <scope>NUCLEOTIDE SEQUENCE [LARGE SCALE GENOMIC DNA]</scope>
    <source>
        <strain evidence="7">Kwan_BN1</strain>
    </source>
</reference>
<evidence type="ECO:0000256" key="3">
    <source>
        <dbReference type="ARBA" id="ARBA00022679"/>
    </source>
</evidence>
<dbReference type="GO" id="GO:0005737">
    <property type="term" value="C:cytoplasm"/>
    <property type="evidence" value="ECO:0007669"/>
    <property type="project" value="TreeGrafter"/>
</dbReference>
<dbReference type="EMBL" id="VXIV02002640">
    <property type="protein sequence ID" value="KAF6023975.1"/>
    <property type="molecule type" value="Genomic_DNA"/>
</dbReference>
<keyword evidence="8" id="KW-1185">Reference proteome</keyword>
<keyword evidence="3" id="KW-0808">Transferase</keyword>
<gene>
    <name evidence="7" type="ORF">EB796_017716</name>
</gene>